<gene>
    <name evidence="1" type="ORF">ACFS5N_04585</name>
</gene>
<dbReference type="EMBL" id="JBHUPD010000001">
    <property type="protein sequence ID" value="MFD2871732.1"/>
    <property type="molecule type" value="Genomic_DNA"/>
</dbReference>
<protein>
    <recommendedName>
        <fullName evidence="3">Baseplate J-like protein</fullName>
    </recommendedName>
</protein>
<reference evidence="2" key="1">
    <citation type="journal article" date="2019" name="Int. J. Syst. Evol. Microbiol.">
        <title>The Global Catalogue of Microorganisms (GCM) 10K type strain sequencing project: providing services to taxonomists for standard genome sequencing and annotation.</title>
        <authorList>
            <consortium name="The Broad Institute Genomics Platform"/>
            <consortium name="The Broad Institute Genome Sequencing Center for Infectious Disease"/>
            <person name="Wu L."/>
            <person name="Ma J."/>
        </authorList>
    </citation>
    <scope>NUCLEOTIDE SEQUENCE [LARGE SCALE GENOMIC DNA]</scope>
    <source>
        <strain evidence="2">KCTC 22437</strain>
    </source>
</reference>
<dbReference type="Proteomes" id="UP001597557">
    <property type="component" value="Unassembled WGS sequence"/>
</dbReference>
<evidence type="ECO:0000313" key="2">
    <source>
        <dbReference type="Proteomes" id="UP001597557"/>
    </source>
</evidence>
<accession>A0ABW5Y8V4</accession>
<evidence type="ECO:0000313" key="1">
    <source>
        <dbReference type="EMBL" id="MFD2871732.1"/>
    </source>
</evidence>
<name>A0ABW5Y8V4_9SPHI</name>
<organism evidence="1 2">
    <name type="scientific">Mucilaginibacter ximonensis</name>
    <dbReference type="NCBI Taxonomy" id="538021"/>
    <lineage>
        <taxon>Bacteria</taxon>
        <taxon>Pseudomonadati</taxon>
        <taxon>Bacteroidota</taxon>
        <taxon>Sphingobacteriia</taxon>
        <taxon>Sphingobacteriales</taxon>
        <taxon>Sphingobacteriaceae</taxon>
        <taxon>Mucilaginibacter</taxon>
    </lineage>
</organism>
<evidence type="ECO:0008006" key="3">
    <source>
        <dbReference type="Google" id="ProtNLM"/>
    </source>
</evidence>
<dbReference type="RefSeq" id="WP_377182701.1">
    <property type="nucleotide sequence ID" value="NZ_JBHUPD010000001.1"/>
</dbReference>
<sequence>MVGKITPVINGTTADYTVNSTNTASDSLINETEKNLQNKQFPDRLIYSDDIWPLICKADTPVEGWIYDEGPPKKHVTHLVRPKGITAGEIGLVEQSVEAHLQSLKDVAKNNKSFDEIKIMNKENEEFHRKMSMLADHPDLLRAMGWIYDFSIKDTDGLIPGNNIIKLTMPSPEDVLKSFPHAKEGDEAYQKWAGFINEIDFKCPYTAYDKNFAYAYSQLLSKSYYETRDGFINGNPSNKFYSFSASQIDDKQIKGKLAQLISNNSDNDLNNKAAVAFQQQYNGKNIETNSTGIGLSVVVATAGTSPLLSAAANSPETFNVNGVNNETANIDDYIIWGHHLDAGYRIDVANKDGHFNSSKFASLCFRTADYYIDQSPDAEKTKTELIVRNYGDEPWIAESAQVGKSGKLYVDAELFRWNNWSLTCPHIGNYPQEEEAAINHEFNDLQLQNIRPYKNMLPSLIPLRFGLAYFFRLRMVDICGNGPQLEDAPTPVGKEQPGDFVVASDYYKRFEHVNPPELHYTENIYQQKLSSKKGKDRTFYERVLKKEHFGENLNTLVIKTRVHGHSLLTGPDCERVICPPRVTYQFAELHGTFDRPDEEGIIAKLDNHRNIFQKAAYNNIDQDMELFHAFEELPFITDPCVENAEITTTLGTRSFDLWGHLKLSLYLKRRFFSLLLSGSEKTTNDIMLDHNDTGNPVKNGVVKIELKPGSIYKASIKSTVSPEPLGYPGLSIFNIAGDITTPKDLLFVHAVQKPVVKSLSGAVRFIEKPDISCFSVIDRSPLATNCVFRLNSTDFLFPVSTAANFKLIAQYEEISVDRTRPDGKKTTHKKIITSFSNMPDDKTSIHLKLETDNDPAVFLNAFNGLANQFPDTKFHNVSYSLEATSRYKDYFPDETEFTVTGHFNGPRVVKNSKTPSVPDINIAMPVFDWQLTDPLVTRSHSTIRIYFNDDWFETGDSEQIAVLYLPDSNTVSDEMENLISEFGKDPITASDGKPTAGITKGFFRATKWAKVDSRLLQKSESEFSAPLAPVISFTSLTAAIFDVAFDLQKQQFYCDVLIDMQDISFYFPFLKLAICKYQANSIAVDQKFDYRFSKVKMVPTIQLMPTIRINTSTYSFETVSYLPLKRVERYLILEKRKTGNFDMYIHNKTLTPVLAIKLTGQDAATLKKSIADFGAESIYLEEFEIYETEPSFTMQQNDGKYQLYNPRNDMSRRLTFTYQII</sequence>
<proteinExistence type="predicted"/>
<keyword evidence="2" id="KW-1185">Reference proteome</keyword>
<comment type="caution">
    <text evidence="1">The sequence shown here is derived from an EMBL/GenBank/DDBJ whole genome shotgun (WGS) entry which is preliminary data.</text>
</comment>